<evidence type="ECO:0000313" key="2">
    <source>
        <dbReference type="Proteomes" id="UP000031599"/>
    </source>
</evidence>
<organism evidence="1 2">
    <name type="scientific">Enhygromyxa salina</name>
    <dbReference type="NCBI Taxonomy" id="215803"/>
    <lineage>
        <taxon>Bacteria</taxon>
        <taxon>Pseudomonadati</taxon>
        <taxon>Myxococcota</taxon>
        <taxon>Polyangia</taxon>
        <taxon>Nannocystales</taxon>
        <taxon>Nannocystaceae</taxon>
        <taxon>Enhygromyxa</taxon>
    </lineage>
</organism>
<dbReference type="Proteomes" id="UP000031599">
    <property type="component" value="Unassembled WGS sequence"/>
</dbReference>
<sequence>MYNPHLGRSGANMIAVPLVATDQRIIGQVWVWLEARRLHARVMPASDWQLERLQVTVAKTAQELPTSASGCPEVDQFPWTHALNPPLDHHELTVDLANVGLAEVDQIVLAAHADLQSWTNGHAQAWADGPSVTGCSDTANYVQVDLRGLRGLILWNKLGSAHEVTHSEVGPDGVVVGDVSWFRAQHGDGFRPEPRAGNHNIPDNYISFSGLQLGARGCIEFWYQPDWEDAAIGHVVDILSYGIPDDPYNTHVAMTFNDRQNRLNNGALDASTIASVFVHEVATIPGWSMTKPVHMALSWNGDAPRPSDRLAVFVNGVALPSTAWYGDPRLHDWHPEAVLRLGSRLVSGDWQRHHWEGLDGVIDNIKIWDFPKAEFNDRFAE</sequence>
<proteinExistence type="predicted"/>
<evidence type="ECO:0000313" key="1">
    <source>
        <dbReference type="EMBL" id="KIG19552.1"/>
    </source>
</evidence>
<dbReference type="EMBL" id="JMCC02000001">
    <property type="protein sequence ID" value="KIG19552.1"/>
    <property type="molecule type" value="Genomic_DNA"/>
</dbReference>
<dbReference type="SUPFAM" id="SSF49899">
    <property type="entry name" value="Concanavalin A-like lectins/glucanases"/>
    <property type="match status" value="1"/>
</dbReference>
<dbReference type="Gene3D" id="2.60.120.200">
    <property type="match status" value="1"/>
</dbReference>
<dbReference type="RefSeq" id="WP_165703558.1">
    <property type="nucleotide sequence ID" value="NZ_JMCC02000001.1"/>
</dbReference>
<gene>
    <name evidence="1" type="ORF">DB30_00061</name>
</gene>
<dbReference type="AlphaFoldDB" id="A0A0C2DIP6"/>
<comment type="caution">
    <text evidence="1">The sequence shown here is derived from an EMBL/GenBank/DDBJ whole genome shotgun (WGS) entry which is preliminary data.</text>
</comment>
<protein>
    <submittedName>
        <fullName evidence="1">Uncharacterized protein</fullName>
    </submittedName>
</protein>
<reference evidence="1 2" key="1">
    <citation type="submission" date="2014-12" db="EMBL/GenBank/DDBJ databases">
        <title>Genome assembly of Enhygromyxa salina DSM 15201.</title>
        <authorList>
            <person name="Sharma G."/>
            <person name="Subramanian S."/>
        </authorList>
    </citation>
    <scope>NUCLEOTIDE SEQUENCE [LARGE SCALE GENOMIC DNA]</scope>
    <source>
        <strain evidence="1 2">DSM 15201</strain>
    </source>
</reference>
<name>A0A0C2DIP6_9BACT</name>
<accession>A0A0C2DIP6</accession>
<dbReference type="InterPro" id="IPR013320">
    <property type="entry name" value="ConA-like_dom_sf"/>
</dbReference>